<dbReference type="SUPFAM" id="SSF56935">
    <property type="entry name" value="Porins"/>
    <property type="match status" value="1"/>
</dbReference>
<evidence type="ECO:0000256" key="12">
    <source>
        <dbReference type="PROSITE-ProRule" id="PRU01360"/>
    </source>
</evidence>
<keyword evidence="19" id="KW-1185">Reference proteome</keyword>
<dbReference type="PANTHER" id="PTHR32552">
    <property type="entry name" value="FERRICHROME IRON RECEPTOR-RELATED"/>
    <property type="match status" value="1"/>
</dbReference>
<evidence type="ECO:0000256" key="1">
    <source>
        <dbReference type="ARBA" id="ARBA00004571"/>
    </source>
</evidence>
<evidence type="ECO:0000259" key="16">
    <source>
        <dbReference type="Pfam" id="PF00593"/>
    </source>
</evidence>
<dbReference type="OrthoDB" id="15609at2"/>
<dbReference type="Gene3D" id="2.170.130.10">
    <property type="entry name" value="TonB-dependent receptor, plug domain"/>
    <property type="match status" value="1"/>
</dbReference>
<keyword evidence="4" id="KW-0410">Iron transport</keyword>
<name>A0A1E7ZAB4_9ALTE</name>
<keyword evidence="10 12" id="KW-0472">Membrane</keyword>
<keyword evidence="9 14" id="KW-0798">TonB box</keyword>
<gene>
    <name evidence="18" type="ORF">BFC18_14590</name>
</gene>
<feature type="domain" description="TonB-dependent receptor plug" evidence="17">
    <location>
        <begin position="44"/>
        <end position="153"/>
    </location>
</feature>
<dbReference type="PROSITE" id="PS01156">
    <property type="entry name" value="TONB_DEPENDENT_REC_2"/>
    <property type="match status" value="1"/>
</dbReference>
<dbReference type="Pfam" id="PF07715">
    <property type="entry name" value="Plug"/>
    <property type="match status" value="1"/>
</dbReference>
<dbReference type="Pfam" id="PF00593">
    <property type="entry name" value="TonB_dep_Rec_b-barrel"/>
    <property type="match status" value="1"/>
</dbReference>
<evidence type="ECO:0000256" key="13">
    <source>
        <dbReference type="PROSITE-ProRule" id="PRU10144"/>
    </source>
</evidence>
<evidence type="ECO:0008006" key="20">
    <source>
        <dbReference type="Google" id="ProtNLM"/>
    </source>
</evidence>
<keyword evidence="3 12" id="KW-1134">Transmembrane beta strand</keyword>
<sequence>MKKLSCFALSPLMLAMASATVVAQEAETEKQKQQTEEIVVIGQKQTFASNTVSMDMISRRPANASVNTVVQELPGVIVQEADTFGSSDWMTNIRMRGFNTNNGQIGTTLDGMPNGGSGYGGGSKANKFIDVFDLETVEVSQGTADISSRSNEALGGTLNFITTDPMAEENISVYYMAGDQDASKYRFRYDSGEVAQDTYFFISGSSSENKDVWDNAATTEKDYLTGKLITAYNGYNITAFATFNDSNENEYEYISLEQYAENPRHDALHANWTGLPSLDENNRNGWRALRDNKFYSLKLDKDFGDFAFNTSAYFHRMDGRGDWIPPYVTDVDGDGTLDAELSGDTLYGDYNGDDIYFVNAGTTTPGSVMSSCTGRFGLSAAQDPECYAGNVEPVSSYRTSNYSNRRYGLTGDATYDFTTGDVAHTLRAGFWYENYDADVTRQWHLINNPQTSVEFSSTPYWVQYKTEANTKELMYYVQENLEVGPLAASIGVKQFQVDTTVDHFYNDDRTAELDNTSDPLLYVGATYTTPVEGLEVFAGYSENYKSITPGIIDSGLSNNELGTIDPETSDNIEVGFRFNNRDFKAAVTFYDIKFENRIVQLDTNVLEGIDYKEEVDGSYINAGGQKSRGVEVLASYQLTSALRVSGSYTFDDSEYLGTGDAGLDANSGIVAGNQVYGGPETFYSLAVDYMGEAMSSGLSLRHIGDRYINFENSASAPAYEVVDAYIGADFTDVAPQLKEVHVRLNVNNLLDREYIIGVGTNSVYPGSPRTVTLTVGADF</sequence>
<feature type="signal peptide" evidence="15">
    <location>
        <begin position="1"/>
        <end position="23"/>
    </location>
</feature>
<proteinExistence type="inferred from homology"/>
<dbReference type="RefSeq" id="WP_070126034.1">
    <property type="nucleotide sequence ID" value="NZ_MDHN01000029.1"/>
</dbReference>
<dbReference type="GO" id="GO:0015344">
    <property type="term" value="F:siderophore uptake transmembrane transporter activity"/>
    <property type="evidence" value="ECO:0007669"/>
    <property type="project" value="TreeGrafter"/>
</dbReference>
<comment type="similarity">
    <text evidence="12 14">Belongs to the TonB-dependent receptor family.</text>
</comment>
<evidence type="ECO:0000256" key="15">
    <source>
        <dbReference type="SAM" id="SignalP"/>
    </source>
</evidence>
<evidence type="ECO:0000256" key="14">
    <source>
        <dbReference type="RuleBase" id="RU003357"/>
    </source>
</evidence>
<dbReference type="EMBL" id="MDHN01000029">
    <property type="protein sequence ID" value="OFC70391.1"/>
    <property type="molecule type" value="Genomic_DNA"/>
</dbReference>
<dbReference type="InterPro" id="IPR010917">
    <property type="entry name" value="TonB_rcpt_CS"/>
</dbReference>
<evidence type="ECO:0000313" key="19">
    <source>
        <dbReference type="Proteomes" id="UP000175691"/>
    </source>
</evidence>
<dbReference type="STRING" id="1656094.BFC18_14590"/>
<dbReference type="InterPro" id="IPR039426">
    <property type="entry name" value="TonB-dep_rcpt-like"/>
</dbReference>
<dbReference type="Gene3D" id="2.40.170.20">
    <property type="entry name" value="TonB-dependent receptor, beta-barrel domain"/>
    <property type="match status" value="1"/>
</dbReference>
<evidence type="ECO:0000256" key="3">
    <source>
        <dbReference type="ARBA" id="ARBA00022452"/>
    </source>
</evidence>
<dbReference type="Proteomes" id="UP000175691">
    <property type="component" value="Unassembled WGS sequence"/>
</dbReference>
<evidence type="ECO:0000256" key="4">
    <source>
        <dbReference type="ARBA" id="ARBA00022496"/>
    </source>
</evidence>
<reference evidence="18 19" key="1">
    <citation type="submission" date="2016-08" db="EMBL/GenBank/DDBJ databases">
        <authorList>
            <person name="Seilhamer J.J."/>
        </authorList>
    </citation>
    <scope>NUCLEOTIDE SEQUENCE [LARGE SCALE GENOMIC DNA]</scope>
    <source>
        <strain evidence="18 19">KCTC 42603</strain>
    </source>
</reference>
<dbReference type="InterPro" id="IPR000531">
    <property type="entry name" value="Beta-barrel_TonB"/>
</dbReference>
<evidence type="ECO:0000259" key="17">
    <source>
        <dbReference type="Pfam" id="PF07715"/>
    </source>
</evidence>
<evidence type="ECO:0000256" key="2">
    <source>
        <dbReference type="ARBA" id="ARBA00022448"/>
    </source>
</evidence>
<dbReference type="PANTHER" id="PTHR32552:SF89">
    <property type="entry name" value="CATECHOLATE SIDEROPHORE RECEPTOR FIU"/>
    <property type="match status" value="1"/>
</dbReference>
<dbReference type="AlphaFoldDB" id="A0A1E7ZAB4"/>
<evidence type="ECO:0000256" key="10">
    <source>
        <dbReference type="ARBA" id="ARBA00023136"/>
    </source>
</evidence>
<comment type="subcellular location">
    <subcellularLocation>
        <location evidence="1 12">Cell outer membrane</location>
        <topology evidence="1 12">Multi-pass membrane protein</topology>
    </subcellularLocation>
</comment>
<evidence type="ECO:0000256" key="5">
    <source>
        <dbReference type="ARBA" id="ARBA00022692"/>
    </source>
</evidence>
<keyword evidence="5 12" id="KW-0812">Transmembrane</keyword>
<feature type="chain" id="PRO_5009209568" description="TonB-dependent receptor" evidence="15">
    <location>
        <begin position="24"/>
        <end position="779"/>
    </location>
</feature>
<evidence type="ECO:0000313" key="18">
    <source>
        <dbReference type="EMBL" id="OFC70391.1"/>
    </source>
</evidence>
<keyword evidence="11 12" id="KW-0998">Cell outer membrane</keyword>
<evidence type="ECO:0000256" key="11">
    <source>
        <dbReference type="ARBA" id="ARBA00023237"/>
    </source>
</evidence>
<feature type="short sequence motif" description="TonB C-terminal box" evidence="13">
    <location>
        <begin position="762"/>
        <end position="779"/>
    </location>
</feature>
<evidence type="ECO:0000256" key="7">
    <source>
        <dbReference type="ARBA" id="ARBA00023004"/>
    </source>
</evidence>
<evidence type="ECO:0000256" key="6">
    <source>
        <dbReference type="ARBA" id="ARBA00022729"/>
    </source>
</evidence>
<keyword evidence="8" id="KW-0406">Ion transport</keyword>
<protein>
    <recommendedName>
        <fullName evidence="20">TonB-dependent receptor</fullName>
    </recommendedName>
</protein>
<evidence type="ECO:0000256" key="9">
    <source>
        <dbReference type="ARBA" id="ARBA00023077"/>
    </source>
</evidence>
<dbReference type="PROSITE" id="PS52016">
    <property type="entry name" value="TONB_DEPENDENT_REC_3"/>
    <property type="match status" value="1"/>
</dbReference>
<feature type="domain" description="TonB-dependent receptor-like beta-barrel" evidence="16">
    <location>
        <begin position="279"/>
        <end position="749"/>
    </location>
</feature>
<accession>A0A1E7ZAB4</accession>
<evidence type="ECO:0000256" key="8">
    <source>
        <dbReference type="ARBA" id="ARBA00023065"/>
    </source>
</evidence>
<dbReference type="InterPro" id="IPR012910">
    <property type="entry name" value="Plug_dom"/>
</dbReference>
<dbReference type="InterPro" id="IPR037066">
    <property type="entry name" value="Plug_dom_sf"/>
</dbReference>
<organism evidence="18 19">
    <name type="scientific">Alteromonas confluentis</name>
    <dbReference type="NCBI Taxonomy" id="1656094"/>
    <lineage>
        <taxon>Bacteria</taxon>
        <taxon>Pseudomonadati</taxon>
        <taxon>Pseudomonadota</taxon>
        <taxon>Gammaproteobacteria</taxon>
        <taxon>Alteromonadales</taxon>
        <taxon>Alteromonadaceae</taxon>
        <taxon>Alteromonas/Salinimonas group</taxon>
        <taxon>Alteromonas</taxon>
    </lineage>
</organism>
<keyword evidence="6 15" id="KW-0732">Signal</keyword>
<dbReference type="InterPro" id="IPR036942">
    <property type="entry name" value="Beta-barrel_TonB_sf"/>
</dbReference>
<dbReference type="GO" id="GO:0009279">
    <property type="term" value="C:cell outer membrane"/>
    <property type="evidence" value="ECO:0007669"/>
    <property type="project" value="UniProtKB-SubCell"/>
</dbReference>
<comment type="caution">
    <text evidence="18">The sequence shown here is derived from an EMBL/GenBank/DDBJ whole genome shotgun (WGS) entry which is preliminary data.</text>
</comment>
<keyword evidence="7" id="KW-0408">Iron</keyword>
<keyword evidence="2 12" id="KW-0813">Transport</keyword>